<dbReference type="AlphaFoldDB" id="A0A1X7TZK1"/>
<protein>
    <submittedName>
        <fullName evidence="2">Uncharacterized protein</fullName>
    </submittedName>
</protein>
<feature type="region of interest" description="Disordered" evidence="1">
    <location>
        <begin position="78"/>
        <end position="112"/>
    </location>
</feature>
<feature type="compositionally biased region" description="Pro residues" evidence="1">
    <location>
        <begin position="87"/>
        <end position="105"/>
    </location>
</feature>
<name>A0A1X7TZK1_AMPQE</name>
<evidence type="ECO:0000313" key="2">
    <source>
        <dbReference type="EnsemblMetazoa" id="Aqu2.1.20755_001"/>
    </source>
</evidence>
<sequence>MLEFIIPLNIVLVKGNPQAHSTALFKSNEISWSRSPDLPLPPAPLLRPVSFLPPGGAPTVPHGRAPVLSPGGAPVLPPRGAPVLLPGGPPVLPPGGPPVLPPGAAPPSLALP</sequence>
<organism evidence="2">
    <name type="scientific">Amphimedon queenslandica</name>
    <name type="common">Sponge</name>
    <dbReference type="NCBI Taxonomy" id="400682"/>
    <lineage>
        <taxon>Eukaryota</taxon>
        <taxon>Metazoa</taxon>
        <taxon>Porifera</taxon>
        <taxon>Demospongiae</taxon>
        <taxon>Heteroscleromorpha</taxon>
        <taxon>Haplosclerida</taxon>
        <taxon>Niphatidae</taxon>
        <taxon>Amphimedon</taxon>
    </lineage>
</organism>
<dbReference type="EnsemblMetazoa" id="Aqu2.1.20755_001">
    <property type="protein sequence ID" value="Aqu2.1.20755_001"/>
    <property type="gene ID" value="Aqu2.1.20755"/>
</dbReference>
<evidence type="ECO:0000256" key="1">
    <source>
        <dbReference type="SAM" id="MobiDB-lite"/>
    </source>
</evidence>
<reference evidence="2" key="1">
    <citation type="submission" date="2017-05" db="UniProtKB">
        <authorList>
            <consortium name="EnsemblMetazoa"/>
        </authorList>
    </citation>
    <scope>IDENTIFICATION</scope>
</reference>
<dbReference type="InParanoid" id="A0A1X7TZK1"/>
<accession>A0A1X7TZK1</accession>
<proteinExistence type="predicted"/>